<dbReference type="InterPro" id="IPR045304">
    <property type="entry name" value="LbH_SAT"/>
</dbReference>
<keyword evidence="4 5" id="KW-0012">Acyltransferase</keyword>
<dbReference type="EMBL" id="LNQN01000005">
    <property type="protein sequence ID" value="KSU82073.1"/>
    <property type="molecule type" value="Genomic_DNA"/>
</dbReference>
<dbReference type="GO" id="GO:0005737">
    <property type="term" value="C:cytoplasm"/>
    <property type="evidence" value="ECO:0007669"/>
    <property type="project" value="InterPro"/>
</dbReference>
<dbReference type="InterPro" id="IPR005881">
    <property type="entry name" value="Ser_O-AcTrfase"/>
</dbReference>
<keyword evidence="6" id="KW-1133">Transmembrane helix</keyword>
<dbReference type="Proteomes" id="UP000054099">
    <property type="component" value="Unassembled WGS sequence"/>
</dbReference>
<keyword evidence="6" id="KW-0812">Transmembrane</keyword>
<evidence type="ECO:0000256" key="3">
    <source>
        <dbReference type="ARBA" id="ARBA00022679"/>
    </source>
</evidence>
<dbReference type="PIRSF" id="PIRSF000441">
    <property type="entry name" value="CysE"/>
    <property type="match status" value="1"/>
</dbReference>
<dbReference type="RefSeq" id="WP_061974006.1">
    <property type="nucleotide sequence ID" value="NZ_FMAV01000003.1"/>
</dbReference>
<evidence type="ECO:0000256" key="4">
    <source>
        <dbReference type="ARBA" id="ARBA00023315"/>
    </source>
</evidence>
<keyword evidence="6" id="KW-0472">Membrane</keyword>
<name>A0A0V8J519_9BACL</name>
<comment type="catalytic activity">
    <reaction evidence="5">
        <text>L-serine + acetyl-CoA = O-acetyl-L-serine + CoA</text>
        <dbReference type="Rhea" id="RHEA:24560"/>
        <dbReference type="ChEBI" id="CHEBI:33384"/>
        <dbReference type="ChEBI" id="CHEBI:57287"/>
        <dbReference type="ChEBI" id="CHEBI:57288"/>
        <dbReference type="ChEBI" id="CHEBI:58340"/>
        <dbReference type="EC" id="2.3.1.30"/>
    </reaction>
</comment>
<evidence type="ECO:0000256" key="5">
    <source>
        <dbReference type="PIRNR" id="PIRNR000441"/>
    </source>
</evidence>
<comment type="similarity">
    <text evidence="1 5">Belongs to the transferase hexapeptide repeat family.</text>
</comment>
<evidence type="ECO:0000256" key="1">
    <source>
        <dbReference type="ARBA" id="ARBA00007274"/>
    </source>
</evidence>
<dbReference type="Gene3D" id="2.160.10.10">
    <property type="entry name" value="Hexapeptide repeat proteins"/>
    <property type="match status" value="1"/>
</dbReference>
<dbReference type="AlphaFoldDB" id="A0A0V8J519"/>
<dbReference type="InterPro" id="IPR011004">
    <property type="entry name" value="Trimer_LpxA-like_sf"/>
</dbReference>
<proteinExistence type="inferred from homology"/>
<dbReference type="GO" id="GO:0009001">
    <property type="term" value="F:serine O-acetyltransferase activity"/>
    <property type="evidence" value="ECO:0007669"/>
    <property type="project" value="UniProtKB-EC"/>
</dbReference>
<dbReference type="EC" id="2.3.1.30" evidence="5"/>
<accession>A0A0V8J519</accession>
<evidence type="ECO:0000313" key="8">
    <source>
        <dbReference type="Proteomes" id="UP000054099"/>
    </source>
</evidence>
<sequence>MLYYDLERFLGYRPGFLIFLKLLLTNPNILCIAMVRWQNYLYHNNVPMIPTLLKALNIWLNGADIGIGANIGKGLIIRHCNGIVIGNGAVLGQNCTILHQVTLGERYGDGSDQSLQKYPIIGNNVTISAGAKVIGGITIGDNVVIGANAVVISDVPRDCIAVGIPALIRKKSSSA</sequence>
<evidence type="ECO:0000256" key="2">
    <source>
        <dbReference type="ARBA" id="ARBA00018522"/>
    </source>
</evidence>
<keyword evidence="8" id="KW-1185">Reference proteome</keyword>
<dbReference type="PANTHER" id="PTHR42811">
    <property type="entry name" value="SERINE ACETYLTRANSFERASE"/>
    <property type="match status" value="1"/>
</dbReference>
<keyword evidence="3 5" id="KW-0808">Transferase</keyword>
<dbReference type="InterPro" id="IPR053376">
    <property type="entry name" value="Serine_acetyltransferase"/>
</dbReference>
<dbReference type="Pfam" id="PF00132">
    <property type="entry name" value="Hexapep"/>
    <property type="match status" value="1"/>
</dbReference>
<reference evidence="7 8" key="1">
    <citation type="journal article" date="2014" name="Antonie Van Leeuwenhoek">
        <title>Fictibacillus enclensis sp. nov., isolated from marine sediment.</title>
        <authorList>
            <person name="Dastager S.G."/>
            <person name="Mawlankar R."/>
            <person name="Srinivasan K."/>
            <person name="Tang S.K."/>
            <person name="Lee J.C."/>
            <person name="Ramana V.V."/>
            <person name="Shouche Y.S."/>
        </authorList>
    </citation>
    <scope>NUCLEOTIDE SEQUENCE [LARGE SCALE GENOMIC DNA]</scope>
    <source>
        <strain evidence="7 8">NIO-1003</strain>
    </source>
</reference>
<evidence type="ECO:0000256" key="6">
    <source>
        <dbReference type="SAM" id="Phobius"/>
    </source>
</evidence>
<dbReference type="SUPFAM" id="SSF51161">
    <property type="entry name" value="Trimeric LpxA-like enzymes"/>
    <property type="match status" value="1"/>
</dbReference>
<dbReference type="InterPro" id="IPR001451">
    <property type="entry name" value="Hexapep"/>
</dbReference>
<organism evidence="7 8">
    <name type="scientific">Fictibacillus enclensis</name>
    <dbReference type="NCBI Taxonomy" id="1017270"/>
    <lineage>
        <taxon>Bacteria</taxon>
        <taxon>Bacillati</taxon>
        <taxon>Bacillota</taxon>
        <taxon>Bacilli</taxon>
        <taxon>Bacillales</taxon>
        <taxon>Fictibacillaceae</taxon>
        <taxon>Fictibacillus</taxon>
    </lineage>
</organism>
<dbReference type="CDD" id="cd03354">
    <property type="entry name" value="LbH_SAT"/>
    <property type="match status" value="1"/>
</dbReference>
<feature type="transmembrane region" description="Helical" evidence="6">
    <location>
        <begin position="12"/>
        <end position="35"/>
    </location>
</feature>
<dbReference type="GO" id="GO:0006535">
    <property type="term" value="P:cysteine biosynthetic process from serine"/>
    <property type="evidence" value="ECO:0007669"/>
    <property type="project" value="InterPro"/>
</dbReference>
<gene>
    <name evidence="7" type="ORF">AS030_17535</name>
</gene>
<dbReference type="NCBIfam" id="NF041874">
    <property type="entry name" value="EPS_EpsC"/>
    <property type="match status" value="1"/>
</dbReference>
<comment type="caution">
    <text evidence="7">The sequence shown here is derived from an EMBL/GenBank/DDBJ whole genome shotgun (WGS) entry which is preliminary data.</text>
</comment>
<evidence type="ECO:0000313" key="7">
    <source>
        <dbReference type="EMBL" id="KSU82073.1"/>
    </source>
</evidence>
<protein>
    <recommendedName>
        <fullName evidence="2 5">Serine acetyltransferase</fullName>
        <ecNumber evidence="5">2.3.1.30</ecNumber>
    </recommendedName>
</protein>